<dbReference type="RefSeq" id="WP_220248250.1">
    <property type="nucleotide sequence ID" value="NZ_JAICCF010000001.1"/>
</dbReference>
<accession>A0ABS7G5W3</accession>
<organism evidence="1 2">
    <name type="scientific">Chitinophaga rhizophila</name>
    <dbReference type="NCBI Taxonomy" id="2866212"/>
    <lineage>
        <taxon>Bacteria</taxon>
        <taxon>Pseudomonadati</taxon>
        <taxon>Bacteroidota</taxon>
        <taxon>Chitinophagia</taxon>
        <taxon>Chitinophagales</taxon>
        <taxon>Chitinophagaceae</taxon>
        <taxon>Chitinophaga</taxon>
    </lineage>
</organism>
<name>A0ABS7G5W3_9BACT</name>
<proteinExistence type="predicted"/>
<dbReference type="Gene3D" id="2.120.10.80">
    <property type="entry name" value="Kelch-type beta propeller"/>
    <property type="match status" value="1"/>
</dbReference>
<dbReference type="SUPFAM" id="SSF117281">
    <property type="entry name" value="Kelch motif"/>
    <property type="match status" value="1"/>
</dbReference>
<evidence type="ECO:0000313" key="1">
    <source>
        <dbReference type="EMBL" id="MBW8683017.1"/>
    </source>
</evidence>
<reference evidence="1 2" key="1">
    <citation type="submission" date="2021-08" db="EMBL/GenBank/DDBJ databases">
        <title>The genome sequence of Chitinophaga sp. B61.</title>
        <authorList>
            <person name="Zhang X."/>
        </authorList>
    </citation>
    <scope>NUCLEOTIDE SEQUENCE [LARGE SCALE GENOMIC DNA]</scope>
    <source>
        <strain evidence="1 2">B61</strain>
    </source>
</reference>
<gene>
    <name evidence="1" type="ORF">K1Y79_01605</name>
</gene>
<evidence type="ECO:0000313" key="2">
    <source>
        <dbReference type="Proteomes" id="UP000812961"/>
    </source>
</evidence>
<dbReference type="Proteomes" id="UP000812961">
    <property type="component" value="Unassembled WGS sequence"/>
</dbReference>
<evidence type="ECO:0008006" key="3">
    <source>
        <dbReference type="Google" id="ProtNLM"/>
    </source>
</evidence>
<dbReference type="InterPro" id="IPR015915">
    <property type="entry name" value="Kelch-typ_b-propeller"/>
</dbReference>
<protein>
    <recommendedName>
        <fullName evidence="3">Galactose oxidase-like protein</fullName>
    </recommendedName>
</protein>
<dbReference type="Pfam" id="PF24681">
    <property type="entry name" value="Kelch_KLHDC2_KLHL20_DRC7"/>
    <property type="match status" value="1"/>
</dbReference>
<dbReference type="PANTHER" id="PTHR23244">
    <property type="entry name" value="KELCH REPEAT DOMAIN"/>
    <property type="match status" value="1"/>
</dbReference>
<keyword evidence="2" id="KW-1185">Reference proteome</keyword>
<dbReference type="EMBL" id="JAICCF010000001">
    <property type="protein sequence ID" value="MBW8683017.1"/>
    <property type="molecule type" value="Genomic_DNA"/>
</dbReference>
<comment type="caution">
    <text evidence="1">The sequence shown here is derived from an EMBL/GenBank/DDBJ whole genome shotgun (WGS) entry which is preliminary data.</text>
</comment>
<sequence>METYHLITKENTISSTNANVSFSITCSDYNSETLLKFIEVDLTSLADIVDWQGVTPQIITTRTPAPLCRIGPSRGLQTGQILFTFLDDETYFKDYNNEITFVIPNLYKLEGQSFPPTAPITFKLKTPGNTVIGNPETDYTYNAIQVANKKPVINSCRINPSIVQDSTYIAISYETTDAVICELVDGTGQSFDTQTNIDPSKSFRYTRQFKPAKPGTFPCPPFHLYARDGARESVASTVREVTVCEDAKWTKLDNFSRRVPVINEDGTVIYQLEQYTVLDLILNERDDMMWAIMQKGDDFSTLADTPPCLWKSSDGITWMPHTNSFQNKTRDILSTDVTIPAELVHCPCVHFGTEELYFIGGSKADISVCVNTVSVLNLRLNTIDSSRYRFPPAMKPRSLHACVIYPDAAGNDNIWVIGGADKNGNGLNDVWRFDGTTWIAVPTGDASFPKRCRFAATVQTDVHGKKSIWIGGGATRYNGSTLNDLWLYDGTKWVKAQDETGNADLNYSEEWLAAASLCYIRTRLNSVPDPVSDTYRYILSSDLRGNSKQLVCSWIVGVDLQDHDYRWSLVTDTDRPQFPAVFANVRNFTAATIGFNGCAWTVILAYISKGNVVVSNLYYSCPMP</sequence>